<dbReference type="Gene3D" id="3.40.50.720">
    <property type="entry name" value="NAD(P)-binding Rossmann-like Domain"/>
    <property type="match status" value="1"/>
</dbReference>
<sequence>MVHAFDEFRQRPAIGAVYNLGGGRESNVSMLEAIDICQRIAGRELEWSLSDEARIGDHMWWVSDLDAFKRDYPQWQLTFGIEEVLRDIHDFNAERWLAAGGAQ</sequence>
<dbReference type="EMBL" id="CAESAN010000116">
    <property type="protein sequence ID" value="CAB4346195.1"/>
    <property type="molecule type" value="Genomic_DNA"/>
</dbReference>
<protein>
    <submittedName>
        <fullName evidence="1">Unannotated protein</fullName>
    </submittedName>
</protein>
<gene>
    <name evidence="1" type="ORF">UFOPK3547_01280</name>
</gene>
<dbReference type="SUPFAM" id="SSF51735">
    <property type="entry name" value="NAD(P)-binding Rossmann-fold domains"/>
    <property type="match status" value="1"/>
</dbReference>
<name>A0A6J5ZVT4_9ZZZZ</name>
<reference evidence="1" key="1">
    <citation type="submission" date="2020-05" db="EMBL/GenBank/DDBJ databases">
        <authorList>
            <person name="Chiriac C."/>
            <person name="Salcher M."/>
            <person name="Ghai R."/>
            <person name="Kavagutti S V."/>
        </authorList>
    </citation>
    <scope>NUCLEOTIDE SEQUENCE</scope>
</reference>
<accession>A0A6J5ZVT4</accession>
<dbReference type="AlphaFoldDB" id="A0A6J5ZVT4"/>
<dbReference type="InterPro" id="IPR036291">
    <property type="entry name" value="NAD(P)-bd_dom_sf"/>
</dbReference>
<organism evidence="1">
    <name type="scientific">freshwater metagenome</name>
    <dbReference type="NCBI Taxonomy" id="449393"/>
    <lineage>
        <taxon>unclassified sequences</taxon>
        <taxon>metagenomes</taxon>
        <taxon>ecological metagenomes</taxon>
    </lineage>
</organism>
<evidence type="ECO:0000313" key="1">
    <source>
        <dbReference type="EMBL" id="CAB4346195.1"/>
    </source>
</evidence>
<proteinExistence type="predicted"/>
<dbReference type="Gene3D" id="3.90.25.10">
    <property type="entry name" value="UDP-galactose 4-epimerase, domain 1"/>
    <property type="match status" value="1"/>
</dbReference>